<reference evidence="1 2" key="1">
    <citation type="submission" date="2021-06" db="EMBL/GenBank/DDBJ databases">
        <title>Caerostris extrusa draft genome.</title>
        <authorList>
            <person name="Kono N."/>
            <person name="Arakawa K."/>
        </authorList>
    </citation>
    <scope>NUCLEOTIDE SEQUENCE [LARGE SCALE GENOMIC DNA]</scope>
</reference>
<dbReference type="Proteomes" id="UP001054945">
    <property type="component" value="Unassembled WGS sequence"/>
</dbReference>
<organism evidence="1 2">
    <name type="scientific">Caerostris extrusa</name>
    <name type="common">Bark spider</name>
    <name type="synonym">Caerostris bankana</name>
    <dbReference type="NCBI Taxonomy" id="172846"/>
    <lineage>
        <taxon>Eukaryota</taxon>
        <taxon>Metazoa</taxon>
        <taxon>Ecdysozoa</taxon>
        <taxon>Arthropoda</taxon>
        <taxon>Chelicerata</taxon>
        <taxon>Arachnida</taxon>
        <taxon>Araneae</taxon>
        <taxon>Araneomorphae</taxon>
        <taxon>Entelegynae</taxon>
        <taxon>Araneoidea</taxon>
        <taxon>Araneidae</taxon>
        <taxon>Caerostris</taxon>
    </lineage>
</organism>
<name>A0AAV4TQ81_CAEEX</name>
<proteinExistence type="predicted"/>
<dbReference type="EMBL" id="BPLR01011583">
    <property type="protein sequence ID" value="GIY47467.1"/>
    <property type="molecule type" value="Genomic_DNA"/>
</dbReference>
<comment type="caution">
    <text evidence="1">The sequence shown here is derived from an EMBL/GenBank/DDBJ whole genome shotgun (WGS) entry which is preliminary data.</text>
</comment>
<accession>A0AAV4TQ81</accession>
<protein>
    <submittedName>
        <fullName evidence="1">Uncharacterized protein</fullName>
    </submittedName>
</protein>
<evidence type="ECO:0000313" key="1">
    <source>
        <dbReference type="EMBL" id="GIY47467.1"/>
    </source>
</evidence>
<gene>
    <name evidence="1" type="ORF">CEXT_339361</name>
</gene>
<dbReference type="AlphaFoldDB" id="A0AAV4TQ81"/>
<keyword evidence="2" id="KW-1185">Reference proteome</keyword>
<sequence length="134" mass="14735">MHCKQTAKEEGKKPQMGIDCAAIETTIFLAVALFTETIQSSPSNYRHCLGSARQGGTPFRSDNAGVGGGFPRRAVIRPRSVCRPAVYLDLLCASSSCFSCSIKRPWGRFRPELRHGMRTLIIMSTSKPKLDSQT</sequence>
<evidence type="ECO:0000313" key="2">
    <source>
        <dbReference type="Proteomes" id="UP001054945"/>
    </source>
</evidence>